<keyword evidence="2" id="KW-1185">Reference proteome</keyword>
<organism evidence="2 3">
    <name type="scientific">Drosophila kikkawai</name>
    <name type="common">Fruit fly</name>
    <dbReference type="NCBI Taxonomy" id="30033"/>
    <lineage>
        <taxon>Eukaryota</taxon>
        <taxon>Metazoa</taxon>
        <taxon>Ecdysozoa</taxon>
        <taxon>Arthropoda</taxon>
        <taxon>Hexapoda</taxon>
        <taxon>Insecta</taxon>
        <taxon>Pterygota</taxon>
        <taxon>Neoptera</taxon>
        <taxon>Endopterygota</taxon>
        <taxon>Diptera</taxon>
        <taxon>Brachycera</taxon>
        <taxon>Muscomorpha</taxon>
        <taxon>Ephydroidea</taxon>
        <taxon>Drosophilidae</taxon>
        <taxon>Drosophila</taxon>
        <taxon>Sophophora</taxon>
    </lineage>
</organism>
<feature type="domain" description="Fibrinogen C-terminal" evidence="1">
    <location>
        <begin position="56"/>
        <end position="228"/>
    </location>
</feature>
<dbReference type="GeneID" id="108070383"/>
<dbReference type="SUPFAM" id="SSF56496">
    <property type="entry name" value="Fibrinogen C-terminal domain-like"/>
    <property type="match status" value="1"/>
</dbReference>
<accession>A0ABM4GHR8</accession>
<dbReference type="Gene3D" id="3.90.215.10">
    <property type="entry name" value="Gamma Fibrinogen, chain A, domain 1"/>
    <property type="match status" value="1"/>
</dbReference>
<proteinExistence type="predicted"/>
<sequence length="250" mass="28670">METKEDNSVKHILKQLDRSQQIIADHALTISNLKAQIAKLESEAFENGKHLKEMKKHIAKLESKTKNQTPQSSEVVRSTDLSTGWTVIQCRQSGRYENLADSYKNALCGFGEIDGDYWIGFEKLSSIMASHSHVLGIQLTYSDGSKTYSQYDDFKLGRGGDRFRIESLGYYMGNDRDFLRYYKDLPLEVSLTWAWWNVPSNMSKLTHSEENANSELKIKSSKMYLTRAKGLKFLTLQQANLLNNTRCYKV</sequence>
<dbReference type="Pfam" id="PF00147">
    <property type="entry name" value="Fibrinogen_C"/>
    <property type="match status" value="1"/>
</dbReference>
<dbReference type="RefSeq" id="XP_070142254.1">
    <property type="nucleotide sequence ID" value="XM_070286153.1"/>
</dbReference>
<dbReference type="InterPro" id="IPR036056">
    <property type="entry name" value="Fibrinogen-like_C"/>
</dbReference>
<evidence type="ECO:0000313" key="3">
    <source>
        <dbReference type="RefSeq" id="XP_070142254.1"/>
    </source>
</evidence>
<evidence type="ECO:0000313" key="2">
    <source>
        <dbReference type="Proteomes" id="UP001652661"/>
    </source>
</evidence>
<dbReference type="InterPro" id="IPR002181">
    <property type="entry name" value="Fibrinogen_a/b/g_C_dom"/>
</dbReference>
<reference evidence="3" key="1">
    <citation type="submission" date="2025-08" db="UniProtKB">
        <authorList>
            <consortium name="RefSeq"/>
        </authorList>
    </citation>
    <scope>IDENTIFICATION</scope>
    <source>
        <strain evidence="3">14028-0561.14</strain>
        <tissue evidence="3">Whole fly</tissue>
    </source>
</reference>
<name>A0ABM4GHR8_DROKI</name>
<dbReference type="PANTHER" id="PTHR19143:SF327">
    <property type="entry name" value="FI21813P1-RELATED"/>
    <property type="match status" value="1"/>
</dbReference>
<dbReference type="Proteomes" id="UP001652661">
    <property type="component" value="Chromosome 3L"/>
</dbReference>
<dbReference type="PANTHER" id="PTHR19143">
    <property type="entry name" value="FIBRINOGEN/TENASCIN/ANGIOPOEITIN"/>
    <property type="match status" value="1"/>
</dbReference>
<gene>
    <name evidence="3" type="primary">LOC108070383</name>
</gene>
<protein>
    <submittedName>
        <fullName evidence="3">Angiopoietin-related protein 7-like</fullName>
    </submittedName>
</protein>
<dbReference type="InterPro" id="IPR050373">
    <property type="entry name" value="Fibrinogen_C-term_domain"/>
</dbReference>
<dbReference type="SMART" id="SM00186">
    <property type="entry name" value="FBG"/>
    <property type="match status" value="1"/>
</dbReference>
<evidence type="ECO:0000259" key="1">
    <source>
        <dbReference type="SMART" id="SM00186"/>
    </source>
</evidence>
<dbReference type="InterPro" id="IPR014716">
    <property type="entry name" value="Fibrinogen_a/b/g_C_1"/>
</dbReference>